<keyword evidence="3" id="KW-1185">Reference proteome</keyword>
<evidence type="ECO:0000256" key="1">
    <source>
        <dbReference type="SAM" id="Phobius"/>
    </source>
</evidence>
<keyword evidence="1" id="KW-0812">Transmembrane</keyword>
<dbReference type="InterPro" id="IPR024316">
    <property type="entry name" value="APQ12"/>
</dbReference>
<reference evidence="2 3" key="1">
    <citation type="submission" date="2014-04" db="EMBL/GenBank/DDBJ databases">
        <authorList>
            <consortium name="DOE Joint Genome Institute"/>
            <person name="Kuo A."/>
            <person name="Martino E."/>
            <person name="Perotto S."/>
            <person name="Kohler A."/>
            <person name="Nagy L.G."/>
            <person name="Floudas D."/>
            <person name="Copeland A."/>
            <person name="Barry K.W."/>
            <person name="Cichocki N."/>
            <person name="Veneault-Fourrey C."/>
            <person name="LaButti K."/>
            <person name="Lindquist E.A."/>
            <person name="Lipzen A."/>
            <person name="Lundell T."/>
            <person name="Morin E."/>
            <person name="Murat C."/>
            <person name="Sun H."/>
            <person name="Tunlid A."/>
            <person name="Henrissat B."/>
            <person name="Grigoriev I.V."/>
            <person name="Hibbett D.S."/>
            <person name="Martin F."/>
            <person name="Nordberg H.P."/>
            <person name="Cantor M.N."/>
            <person name="Hua S.X."/>
        </authorList>
    </citation>
    <scope>NUCLEOTIDE SEQUENCE [LARGE SCALE GENOMIC DNA]</scope>
    <source>
        <strain evidence="2 3">Zn</strain>
    </source>
</reference>
<keyword evidence="1" id="KW-1133">Transmembrane helix</keyword>
<protein>
    <submittedName>
        <fullName evidence="2">Uncharacterized protein</fullName>
    </submittedName>
</protein>
<gene>
    <name evidence="2" type="ORF">OIDMADRAFT_28063</name>
</gene>
<dbReference type="HOGENOM" id="CLU_2085481_0_0_1"/>
<dbReference type="EMBL" id="KN832875">
    <property type="protein sequence ID" value="KIN01930.1"/>
    <property type="molecule type" value="Genomic_DNA"/>
</dbReference>
<dbReference type="InParanoid" id="A0A0C3HFJ8"/>
<dbReference type="AlphaFoldDB" id="A0A0C3HFJ8"/>
<name>A0A0C3HFJ8_OIDMZ</name>
<accession>A0A0C3HFJ8</accession>
<feature type="transmembrane region" description="Helical" evidence="1">
    <location>
        <begin position="16"/>
        <end position="35"/>
    </location>
</feature>
<feature type="transmembrane region" description="Helical" evidence="1">
    <location>
        <begin position="47"/>
        <end position="65"/>
    </location>
</feature>
<proteinExistence type="predicted"/>
<dbReference type="Pfam" id="PF12716">
    <property type="entry name" value="Apq12"/>
    <property type="match status" value="1"/>
</dbReference>
<dbReference type="Proteomes" id="UP000054321">
    <property type="component" value="Unassembled WGS sequence"/>
</dbReference>
<evidence type="ECO:0000313" key="3">
    <source>
        <dbReference type="Proteomes" id="UP000054321"/>
    </source>
</evidence>
<reference evidence="3" key="2">
    <citation type="submission" date="2015-01" db="EMBL/GenBank/DDBJ databases">
        <title>Evolutionary Origins and Diversification of the Mycorrhizal Mutualists.</title>
        <authorList>
            <consortium name="DOE Joint Genome Institute"/>
            <consortium name="Mycorrhizal Genomics Consortium"/>
            <person name="Kohler A."/>
            <person name="Kuo A."/>
            <person name="Nagy L.G."/>
            <person name="Floudas D."/>
            <person name="Copeland A."/>
            <person name="Barry K.W."/>
            <person name="Cichocki N."/>
            <person name="Veneault-Fourrey C."/>
            <person name="LaButti K."/>
            <person name="Lindquist E.A."/>
            <person name="Lipzen A."/>
            <person name="Lundell T."/>
            <person name="Morin E."/>
            <person name="Murat C."/>
            <person name="Riley R."/>
            <person name="Ohm R."/>
            <person name="Sun H."/>
            <person name="Tunlid A."/>
            <person name="Henrissat B."/>
            <person name="Grigoriev I.V."/>
            <person name="Hibbett D.S."/>
            <person name="Martin F."/>
        </authorList>
    </citation>
    <scope>NUCLEOTIDE SEQUENCE [LARGE SCALE GENOMIC DNA]</scope>
    <source>
        <strain evidence="3">Zn</strain>
    </source>
</reference>
<keyword evidence="1" id="KW-0472">Membrane</keyword>
<dbReference type="OrthoDB" id="3559694at2759"/>
<organism evidence="2 3">
    <name type="scientific">Oidiodendron maius (strain Zn)</name>
    <dbReference type="NCBI Taxonomy" id="913774"/>
    <lineage>
        <taxon>Eukaryota</taxon>
        <taxon>Fungi</taxon>
        <taxon>Dikarya</taxon>
        <taxon>Ascomycota</taxon>
        <taxon>Pezizomycotina</taxon>
        <taxon>Leotiomycetes</taxon>
        <taxon>Leotiomycetes incertae sedis</taxon>
        <taxon>Myxotrichaceae</taxon>
        <taxon>Oidiodendron</taxon>
    </lineage>
</organism>
<sequence>MPYLNAAAVKAQDSPGIISVGVLLLFILIALQILNVLRKILMWWIRLLWWVTVGAVLVLFASIIYQRGPEKTVEDALRGARHLSEVWWREYRRWEGYQNLQQQHHVGTSQKSWTSRW</sequence>
<evidence type="ECO:0000313" key="2">
    <source>
        <dbReference type="EMBL" id="KIN01930.1"/>
    </source>
</evidence>